<accession>A0AAE0BKI2</accession>
<comment type="caution">
    <text evidence="1">The sequence shown here is derived from an EMBL/GenBank/DDBJ whole genome shotgun (WGS) entry which is preliminary data.</text>
</comment>
<dbReference type="AlphaFoldDB" id="A0AAE0BKI2"/>
<organism evidence="1 2">
    <name type="scientific">Cymbomonas tetramitiformis</name>
    <dbReference type="NCBI Taxonomy" id="36881"/>
    <lineage>
        <taxon>Eukaryota</taxon>
        <taxon>Viridiplantae</taxon>
        <taxon>Chlorophyta</taxon>
        <taxon>Pyramimonadophyceae</taxon>
        <taxon>Pyramimonadales</taxon>
        <taxon>Pyramimonadaceae</taxon>
        <taxon>Cymbomonas</taxon>
    </lineage>
</organism>
<proteinExistence type="predicted"/>
<protein>
    <submittedName>
        <fullName evidence="1">Uncharacterized protein</fullName>
    </submittedName>
</protein>
<name>A0AAE0BKI2_9CHLO</name>
<dbReference type="EMBL" id="LGRX02034315">
    <property type="protein sequence ID" value="KAK3238157.1"/>
    <property type="molecule type" value="Genomic_DNA"/>
</dbReference>
<evidence type="ECO:0000313" key="1">
    <source>
        <dbReference type="EMBL" id="KAK3238157.1"/>
    </source>
</evidence>
<evidence type="ECO:0000313" key="2">
    <source>
        <dbReference type="Proteomes" id="UP001190700"/>
    </source>
</evidence>
<reference evidence="1 2" key="1">
    <citation type="journal article" date="2015" name="Genome Biol. Evol.">
        <title>Comparative Genomics of a Bacterivorous Green Alga Reveals Evolutionary Causalities and Consequences of Phago-Mixotrophic Mode of Nutrition.</title>
        <authorList>
            <person name="Burns J.A."/>
            <person name="Paasch A."/>
            <person name="Narechania A."/>
            <person name="Kim E."/>
        </authorList>
    </citation>
    <scope>NUCLEOTIDE SEQUENCE [LARGE SCALE GENOMIC DNA]</scope>
    <source>
        <strain evidence="1 2">PLY_AMNH</strain>
    </source>
</reference>
<gene>
    <name evidence="1" type="ORF">CYMTET_51814</name>
</gene>
<dbReference type="Proteomes" id="UP001190700">
    <property type="component" value="Unassembled WGS sequence"/>
</dbReference>
<keyword evidence="2" id="KW-1185">Reference proteome</keyword>
<sequence length="128" mass="13937">MTWLAKVNGGQLPLDSLKATRGLIDGTDWDCVRMKFGRSEVTVTWEAGERDFGEAAGGDEQAEAVSRKYDFREDGGDITGCVGNVGGEGTYHPNHVDREIAAIIRIPASCAKNVMLAENQPWLGPWRA</sequence>